<evidence type="ECO:0000256" key="4">
    <source>
        <dbReference type="ARBA" id="ARBA00023136"/>
    </source>
</evidence>
<protein>
    <recommendedName>
        <fullName evidence="7">Rhodopsin domain-containing protein</fullName>
    </recommendedName>
</protein>
<feature type="transmembrane region" description="Helical" evidence="6">
    <location>
        <begin position="20"/>
        <end position="42"/>
    </location>
</feature>
<gene>
    <name evidence="8" type="ORF">BS50DRAFT_501596</name>
</gene>
<proteinExistence type="inferred from homology"/>
<evidence type="ECO:0000313" key="8">
    <source>
        <dbReference type="EMBL" id="PSN62574.1"/>
    </source>
</evidence>
<evidence type="ECO:0000313" key="9">
    <source>
        <dbReference type="Proteomes" id="UP000240883"/>
    </source>
</evidence>
<dbReference type="Pfam" id="PF20684">
    <property type="entry name" value="Fung_rhodopsin"/>
    <property type="match status" value="1"/>
</dbReference>
<feature type="transmembrane region" description="Helical" evidence="6">
    <location>
        <begin position="178"/>
        <end position="199"/>
    </location>
</feature>
<evidence type="ECO:0000256" key="5">
    <source>
        <dbReference type="ARBA" id="ARBA00038359"/>
    </source>
</evidence>
<dbReference type="AlphaFoldDB" id="A0A2T2NAX5"/>
<name>A0A2T2NAX5_CORCC</name>
<evidence type="ECO:0000259" key="7">
    <source>
        <dbReference type="Pfam" id="PF20684"/>
    </source>
</evidence>
<dbReference type="InterPro" id="IPR052337">
    <property type="entry name" value="SAT4-like"/>
</dbReference>
<keyword evidence="2 6" id="KW-0812">Transmembrane</keyword>
<dbReference type="EMBL" id="KZ678141">
    <property type="protein sequence ID" value="PSN62574.1"/>
    <property type="molecule type" value="Genomic_DNA"/>
</dbReference>
<dbReference type="Proteomes" id="UP000240883">
    <property type="component" value="Unassembled WGS sequence"/>
</dbReference>
<evidence type="ECO:0000256" key="3">
    <source>
        <dbReference type="ARBA" id="ARBA00022989"/>
    </source>
</evidence>
<sequence length="385" mass="42701">MSGSTPSPSPEYLAEDIGPTLVATASIMMAFITVFVVLRYYARYLLRTPWGIEDFIIPLAWLAEMGLCITGIIMVKCASTGRHVEAVIQMDPHKITEHFKGITVFQIQHPTAVAFPKLVVVILFIRIFDHTWEKKAAWATAILIVATWFSYTVAALFACTPFKFNWDKSDPSGKCFDVLAFSMSSSIPNIITDIMMLLLPMRTVFHLKVSIARRVGLLLIFLTGSVGIVASIIRTVVFSRTDQANDITYNHVALLNWTILEPGMYLLAACAISFRPLWRMIAHILHLDAIITNTRSLSLAGMKTPKHGAPSTVQPDIHLTTFNTGSSGGFTKLDSGRDKRDEEAEIGMNATNARGLNITVTRTVETQYEEAHGLDRGNRAKRDPV</sequence>
<evidence type="ECO:0000256" key="1">
    <source>
        <dbReference type="ARBA" id="ARBA00004141"/>
    </source>
</evidence>
<dbReference type="OrthoDB" id="3529975at2759"/>
<organism evidence="8 9">
    <name type="scientific">Corynespora cassiicola Philippines</name>
    <dbReference type="NCBI Taxonomy" id="1448308"/>
    <lineage>
        <taxon>Eukaryota</taxon>
        <taxon>Fungi</taxon>
        <taxon>Dikarya</taxon>
        <taxon>Ascomycota</taxon>
        <taxon>Pezizomycotina</taxon>
        <taxon>Dothideomycetes</taxon>
        <taxon>Pleosporomycetidae</taxon>
        <taxon>Pleosporales</taxon>
        <taxon>Corynesporascaceae</taxon>
        <taxon>Corynespora</taxon>
    </lineage>
</organism>
<dbReference type="GO" id="GO:0016020">
    <property type="term" value="C:membrane"/>
    <property type="evidence" value="ECO:0007669"/>
    <property type="project" value="UniProtKB-SubCell"/>
</dbReference>
<feature type="transmembrane region" description="Helical" evidence="6">
    <location>
        <begin position="211"/>
        <end position="233"/>
    </location>
</feature>
<comment type="subcellular location">
    <subcellularLocation>
        <location evidence="1">Membrane</location>
        <topology evidence="1">Multi-pass membrane protein</topology>
    </subcellularLocation>
</comment>
<dbReference type="PANTHER" id="PTHR33048:SF47">
    <property type="entry name" value="INTEGRAL MEMBRANE PROTEIN-RELATED"/>
    <property type="match status" value="1"/>
</dbReference>
<dbReference type="PANTHER" id="PTHR33048">
    <property type="entry name" value="PTH11-LIKE INTEGRAL MEMBRANE PROTEIN (AFU_ORTHOLOGUE AFUA_5G11245)"/>
    <property type="match status" value="1"/>
</dbReference>
<comment type="similarity">
    <text evidence="5">Belongs to the SAT4 family.</text>
</comment>
<keyword evidence="4 6" id="KW-0472">Membrane</keyword>
<evidence type="ECO:0000256" key="6">
    <source>
        <dbReference type="SAM" id="Phobius"/>
    </source>
</evidence>
<reference evidence="8 9" key="1">
    <citation type="journal article" date="2018" name="Front. Microbiol.">
        <title>Genome-Wide Analysis of Corynespora cassiicola Leaf Fall Disease Putative Effectors.</title>
        <authorList>
            <person name="Lopez D."/>
            <person name="Ribeiro S."/>
            <person name="Label P."/>
            <person name="Fumanal B."/>
            <person name="Venisse J.S."/>
            <person name="Kohler A."/>
            <person name="de Oliveira R.R."/>
            <person name="Labutti K."/>
            <person name="Lipzen A."/>
            <person name="Lail K."/>
            <person name="Bauer D."/>
            <person name="Ohm R.A."/>
            <person name="Barry K.W."/>
            <person name="Spatafora J."/>
            <person name="Grigoriev I.V."/>
            <person name="Martin F.M."/>
            <person name="Pujade-Renaud V."/>
        </authorList>
    </citation>
    <scope>NUCLEOTIDE SEQUENCE [LARGE SCALE GENOMIC DNA]</scope>
    <source>
        <strain evidence="8 9">Philippines</strain>
    </source>
</reference>
<accession>A0A2T2NAX5</accession>
<feature type="domain" description="Rhodopsin" evidence="7">
    <location>
        <begin position="38"/>
        <end position="279"/>
    </location>
</feature>
<dbReference type="InterPro" id="IPR049326">
    <property type="entry name" value="Rhodopsin_dom_fungi"/>
</dbReference>
<feature type="transmembrane region" description="Helical" evidence="6">
    <location>
        <begin position="107"/>
        <end position="125"/>
    </location>
</feature>
<feature type="transmembrane region" description="Helical" evidence="6">
    <location>
        <begin position="137"/>
        <end position="158"/>
    </location>
</feature>
<keyword evidence="3 6" id="KW-1133">Transmembrane helix</keyword>
<feature type="transmembrane region" description="Helical" evidence="6">
    <location>
        <begin position="253"/>
        <end position="274"/>
    </location>
</feature>
<feature type="transmembrane region" description="Helical" evidence="6">
    <location>
        <begin position="54"/>
        <end position="75"/>
    </location>
</feature>
<dbReference type="STRING" id="1448308.A0A2T2NAX5"/>
<keyword evidence="9" id="KW-1185">Reference proteome</keyword>
<evidence type="ECO:0000256" key="2">
    <source>
        <dbReference type="ARBA" id="ARBA00022692"/>
    </source>
</evidence>